<proteinExistence type="predicted"/>
<dbReference type="EMBL" id="OR260090">
    <property type="protein sequence ID" value="WNV48141.1"/>
    <property type="molecule type" value="Genomic_DNA"/>
</dbReference>
<organism evidence="2 3">
    <name type="scientific">Caulobacter phage Quill_5.2</name>
    <dbReference type="NCBI Taxonomy" id="3075108"/>
    <lineage>
        <taxon>Viruses</taxon>
        <taxon>Duplodnaviria</taxon>
        <taxon>Heunggongvirae</taxon>
        <taxon>Uroviricota</taxon>
        <taxon>Caudoviricetes</taxon>
        <taxon>Autographivirales</taxon>
        <taxon>Autonotataviridae</taxon>
        <taxon>Lullwatervirus</taxon>
        <taxon>Lullwatervirus quill52</taxon>
    </lineage>
</organism>
<dbReference type="Proteomes" id="UP001301924">
    <property type="component" value="Segment"/>
</dbReference>
<protein>
    <submittedName>
        <fullName evidence="2">Uncharacterized protein</fullName>
    </submittedName>
</protein>
<keyword evidence="1" id="KW-0812">Transmembrane</keyword>
<evidence type="ECO:0000313" key="2">
    <source>
        <dbReference type="EMBL" id="WNV48141.1"/>
    </source>
</evidence>
<keyword evidence="3" id="KW-1185">Reference proteome</keyword>
<feature type="transmembrane region" description="Helical" evidence="1">
    <location>
        <begin position="6"/>
        <end position="23"/>
    </location>
</feature>
<name>A0AA96PXZ3_9CAUD</name>
<keyword evidence="1" id="KW-1133">Transmembrane helix</keyword>
<accession>A0AA96PXZ3</accession>
<reference evidence="3" key="1">
    <citation type="journal article" date="2024" name="Viruses">
        <title>New Genera and Species of Caulobacter and Brevundimonas Bacteriophages Provide Insights into Phage Genome Evolution.</title>
        <authorList>
            <person name="Ely B."/>
            <person name="Hils M."/>
            <person name="Clarke A."/>
            <person name="Albert M."/>
            <person name="Holness N."/>
            <person name="Lenski J."/>
            <person name="Mohammadi T."/>
        </authorList>
    </citation>
    <scope>NUCLEOTIDE SEQUENCE [LARGE SCALE GENOMIC DNA]</scope>
</reference>
<sequence length="32" mass="3486">MPGLILAYISFLIVGACLVGWALRKLGQNDPR</sequence>
<evidence type="ECO:0000313" key="3">
    <source>
        <dbReference type="Proteomes" id="UP001301924"/>
    </source>
</evidence>
<gene>
    <name evidence="2" type="ORF">Ql52_gp005</name>
</gene>
<keyword evidence="1" id="KW-0472">Membrane</keyword>
<evidence type="ECO:0000256" key="1">
    <source>
        <dbReference type="SAM" id="Phobius"/>
    </source>
</evidence>